<sequence>MRISFLPNNINNDAKSDVIASCPATAGQSALVWPALSPSLSELKLKLKLKLNLAHNLLCRRYDTIRIQVQRRRRFEEQETGFPKKAKKAVVIAGSHMTFTMHGWMDAGSAKPN</sequence>
<reference evidence="1" key="1">
    <citation type="submission" date="2015-04" db="UniProtKB">
        <authorList>
            <consortium name="EnsemblPlants"/>
        </authorList>
    </citation>
    <scope>IDENTIFICATION</scope>
</reference>
<keyword evidence="2" id="KW-1185">Reference proteome</keyword>
<dbReference type="EnsemblPlants" id="OPUNC03G03530.1">
    <property type="protein sequence ID" value="OPUNC03G03530.1"/>
    <property type="gene ID" value="OPUNC03G03530"/>
</dbReference>
<protein>
    <submittedName>
        <fullName evidence="1">Uncharacterized protein</fullName>
    </submittedName>
</protein>
<dbReference type="HOGENOM" id="CLU_2137544_0_0_1"/>
<evidence type="ECO:0000313" key="2">
    <source>
        <dbReference type="Proteomes" id="UP000026962"/>
    </source>
</evidence>
<organism evidence="1">
    <name type="scientific">Oryza punctata</name>
    <name type="common">Red rice</name>
    <dbReference type="NCBI Taxonomy" id="4537"/>
    <lineage>
        <taxon>Eukaryota</taxon>
        <taxon>Viridiplantae</taxon>
        <taxon>Streptophyta</taxon>
        <taxon>Embryophyta</taxon>
        <taxon>Tracheophyta</taxon>
        <taxon>Spermatophyta</taxon>
        <taxon>Magnoliopsida</taxon>
        <taxon>Liliopsida</taxon>
        <taxon>Poales</taxon>
        <taxon>Poaceae</taxon>
        <taxon>BOP clade</taxon>
        <taxon>Oryzoideae</taxon>
        <taxon>Oryzeae</taxon>
        <taxon>Oryzinae</taxon>
        <taxon>Oryza</taxon>
    </lineage>
</organism>
<proteinExistence type="predicted"/>
<reference evidence="1" key="2">
    <citation type="submission" date="2018-05" db="EMBL/GenBank/DDBJ databases">
        <title>OpunRS2 (Oryza punctata Reference Sequence Version 2).</title>
        <authorList>
            <person name="Zhang J."/>
            <person name="Kudrna D."/>
            <person name="Lee S."/>
            <person name="Talag J."/>
            <person name="Welchert J."/>
            <person name="Wing R.A."/>
        </authorList>
    </citation>
    <scope>NUCLEOTIDE SEQUENCE [LARGE SCALE GENOMIC DNA]</scope>
</reference>
<dbReference type="Proteomes" id="UP000026962">
    <property type="component" value="Chromosome 3"/>
</dbReference>
<dbReference type="AlphaFoldDB" id="A0A0E0K8T9"/>
<name>A0A0E0K8T9_ORYPU</name>
<accession>A0A0E0K8T9</accession>
<evidence type="ECO:0000313" key="1">
    <source>
        <dbReference type="EnsemblPlants" id="OPUNC03G03530.1"/>
    </source>
</evidence>
<dbReference type="Gramene" id="OPUNC03G03530.1">
    <property type="protein sequence ID" value="OPUNC03G03530.1"/>
    <property type="gene ID" value="OPUNC03G03530"/>
</dbReference>